<reference evidence="10 11" key="1">
    <citation type="submission" date="2014-11" db="EMBL/GenBank/DDBJ databases">
        <title>Genetic blueprint of the zoonotic pathogen Toxocara canis.</title>
        <authorList>
            <person name="Zhu X.-Q."/>
            <person name="Korhonen P.K."/>
            <person name="Cai H."/>
            <person name="Young N.D."/>
            <person name="Nejsum P."/>
            <person name="von Samson-Himmelstjerna G."/>
            <person name="Boag P.R."/>
            <person name="Tan P."/>
            <person name="Li Q."/>
            <person name="Min J."/>
            <person name="Yang Y."/>
            <person name="Wang X."/>
            <person name="Fang X."/>
            <person name="Hall R.S."/>
            <person name="Hofmann A."/>
            <person name="Sternberg P.W."/>
            <person name="Jex A.R."/>
            <person name="Gasser R.B."/>
        </authorList>
    </citation>
    <scope>NUCLEOTIDE SEQUENCE [LARGE SCALE GENOMIC DNA]</scope>
    <source>
        <strain evidence="10">PN_DK_2014</strain>
    </source>
</reference>
<gene>
    <name evidence="10" type="primary">far-1</name>
    <name evidence="10" type="ORF">Tcan_06743</name>
</gene>
<evidence type="ECO:0000256" key="7">
    <source>
        <dbReference type="ARBA" id="ARBA00023072"/>
    </source>
</evidence>
<evidence type="ECO:0000256" key="4">
    <source>
        <dbReference type="ARBA" id="ARBA00022729"/>
    </source>
</evidence>
<name>A0A0B2UVX0_TOXCA</name>
<evidence type="ECO:0000256" key="5">
    <source>
        <dbReference type="ARBA" id="ARBA00022893"/>
    </source>
</evidence>
<comment type="subcellular location">
    <subcellularLocation>
        <location evidence="1">Secreted</location>
    </subcellularLocation>
</comment>
<evidence type="ECO:0000256" key="6">
    <source>
        <dbReference type="ARBA" id="ARBA00023054"/>
    </source>
</evidence>
<proteinExistence type="inferred from homology"/>
<evidence type="ECO:0000256" key="8">
    <source>
        <dbReference type="ARBA" id="ARBA00023121"/>
    </source>
</evidence>
<dbReference type="Proteomes" id="UP000031036">
    <property type="component" value="Unassembled WGS sequence"/>
</dbReference>
<comment type="caution">
    <text evidence="10">The sequence shown here is derived from an EMBL/GenBank/DDBJ whole genome shotgun (WGS) entry which is preliminary data.</text>
</comment>
<protein>
    <submittedName>
        <fullName evidence="10">Fatty-acid and retinol-binding protein 1</fullName>
    </submittedName>
</protein>
<keyword evidence="7" id="KW-0683">Retinol-binding</keyword>
<comment type="similarity">
    <text evidence="2">Belongs to the fatty-acid and retinol-binding protein (FARBP) family.</text>
</comment>
<keyword evidence="3" id="KW-0964">Secreted</keyword>
<evidence type="ECO:0000256" key="2">
    <source>
        <dbReference type="ARBA" id="ARBA00006648"/>
    </source>
</evidence>
<keyword evidence="6" id="KW-0175">Coiled coil</keyword>
<dbReference type="STRING" id="6265.A0A0B2UVX0"/>
<dbReference type="EMBL" id="JPKZ01003174">
    <property type="protein sequence ID" value="KHN73005.1"/>
    <property type="molecule type" value="Genomic_DNA"/>
</dbReference>
<evidence type="ECO:0000313" key="10">
    <source>
        <dbReference type="EMBL" id="KHN73005.1"/>
    </source>
</evidence>
<feature type="chain" id="PRO_5002076632" evidence="9">
    <location>
        <begin position="18"/>
        <end position="206"/>
    </location>
</feature>
<organism evidence="10 11">
    <name type="scientific">Toxocara canis</name>
    <name type="common">Canine roundworm</name>
    <dbReference type="NCBI Taxonomy" id="6265"/>
    <lineage>
        <taxon>Eukaryota</taxon>
        <taxon>Metazoa</taxon>
        <taxon>Ecdysozoa</taxon>
        <taxon>Nematoda</taxon>
        <taxon>Chromadorea</taxon>
        <taxon>Rhabditida</taxon>
        <taxon>Spirurina</taxon>
        <taxon>Ascaridomorpha</taxon>
        <taxon>Ascaridoidea</taxon>
        <taxon>Toxocaridae</taxon>
        <taxon>Toxocara</taxon>
    </lineage>
</organism>
<dbReference type="Pfam" id="PF05823">
    <property type="entry name" value="Gp-FAR-1"/>
    <property type="match status" value="1"/>
</dbReference>
<evidence type="ECO:0000256" key="1">
    <source>
        <dbReference type="ARBA" id="ARBA00004613"/>
    </source>
</evidence>
<dbReference type="Gene3D" id="1.20.120.1100">
    <property type="match status" value="1"/>
</dbReference>
<keyword evidence="4 9" id="KW-0732">Signal</keyword>
<keyword evidence="5" id="KW-0845">Vitamin A</keyword>
<sequence length="206" mass="23311">MLLKFAPFFAPVLLICASSPVNKLASSNGDDESVVDTVSDFTLAVMQALTDTFGRFLPDELVDFVHTLSSKDVRTIQTIWDQYADNKDAAYDEILAKIKELNPSLMARIQKLYDRIADKISQLPEEARKFAIKTVFRFDPLLIDISEENIINTAAEVYLEYIELSQSAKDAIVQQFPFVAEIAKAHLFEDYILKQTKAPMRTTRGH</sequence>
<dbReference type="AlphaFoldDB" id="A0A0B2UVX0"/>
<evidence type="ECO:0000256" key="9">
    <source>
        <dbReference type="SAM" id="SignalP"/>
    </source>
</evidence>
<dbReference type="InterPro" id="IPR008632">
    <property type="entry name" value="Gp-FAR-1"/>
</dbReference>
<keyword evidence="11" id="KW-1185">Reference proteome</keyword>
<dbReference type="GO" id="GO:0005576">
    <property type="term" value="C:extracellular region"/>
    <property type="evidence" value="ECO:0007669"/>
    <property type="project" value="UniProtKB-SubCell"/>
</dbReference>
<dbReference type="GO" id="GO:0019841">
    <property type="term" value="F:retinol binding"/>
    <property type="evidence" value="ECO:0007669"/>
    <property type="project" value="UniProtKB-KW"/>
</dbReference>
<accession>A0A0B2UVX0</accession>
<evidence type="ECO:0000256" key="3">
    <source>
        <dbReference type="ARBA" id="ARBA00022525"/>
    </source>
</evidence>
<feature type="signal peptide" evidence="9">
    <location>
        <begin position="1"/>
        <end position="17"/>
    </location>
</feature>
<dbReference type="GO" id="GO:0016918">
    <property type="term" value="F:retinal binding"/>
    <property type="evidence" value="ECO:0007669"/>
    <property type="project" value="UniProtKB-KW"/>
</dbReference>
<evidence type="ECO:0000313" key="11">
    <source>
        <dbReference type="Proteomes" id="UP000031036"/>
    </source>
</evidence>
<keyword evidence="8" id="KW-0446">Lipid-binding</keyword>